<dbReference type="Proteomes" id="UP000019364">
    <property type="component" value="Unassembled WGS sequence"/>
</dbReference>
<dbReference type="SUPFAM" id="SSF52540">
    <property type="entry name" value="P-loop containing nucleoside triphosphate hydrolases"/>
    <property type="match status" value="1"/>
</dbReference>
<gene>
    <name evidence="2" type="ORF">JCM16418_1501</name>
</gene>
<evidence type="ECO:0000259" key="1">
    <source>
        <dbReference type="Pfam" id="PF03205"/>
    </source>
</evidence>
<dbReference type="AlphaFoldDB" id="W7YYG1"/>
<dbReference type="InterPro" id="IPR027417">
    <property type="entry name" value="P-loop_NTPase"/>
</dbReference>
<dbReference type="InterPro" id="IPR052539">
    <property type="entry name" value="MGD_biosynthesis_adapter"/>
</dbReference>
<dbReference type="Pfam" id="PF03205">
    <property type="entry name" value="MobB"/>
    <property type="match status" value="1"/>
</dbReference>
<dbReference type="eggNOG" id="COG1763">
    <property type="taxonomic scope" value="Bacteria"/>
</dbReference>
<dbReference type="InterPro" id="IPR004435">
    <property type="entry name" value="MobB_dom"/>
</dbReference>
<protein>
    <submittedName>
        <fullName evidence="2">Molybdopterin-guanine dinucleotide biosynthesis protein MobB</fullName>
    </submittedName>
</protein>
<dbReference type="CDD" id="cd03116">
    <property type="entry name" value="MobB"/>
    <property type="match status" value="1"/>
</dbReference>
<dbReference type="EMBL" id="BAVZ01000003">
    <property type="protein sequence ID" value="GAF07484.1"/>
    <property type="molecule type" value="Genomic_DNA"/>
</dbReference>
<name>W7YYG1_9BACL</name>
<reference evidence="2 3" key="1">
    <citation type="journal article" date="2014" name="Genome Announc.">
        <title>Draft Genome Sequence of Paenibacillus pini JCM 16418T, Isolated from the Rhizosphere of Pine Tree.</title>
        <authorList>
            <person name="Yuki M."/>
            <person name="Oshima K."/>
            <person name="Suda W."/>
            <person name="Oshida Y."/>
            <person name="Kitamura K."/>
            <person name="Iida Y."/>
            <person name="Hattori M."/>
            <person name="Ohkuma M."/>
        </authorList>
    </citation>
    <scope>NUCLEOTIDE SEQUENCE [LARGE SCALE GENOMIC DNA]</scope>
    <source>
        <strain evidence="2 3">JCM 16418</strain>
    </source>
</reference>
<comment type="caution">
    <text evidence="2">The sequence shown here is derived from an EMBL/GenBank/DDBJ whole genome shotgun (WGS) entry which is preliminary data.</text>
</comment>
<dbReference type="STRING" id="1236976.JCM16418_1501"/>
<dbReference type="PANTHER" id="PTHR40072:SF1">
    <property type="entry name" value="MOLYBDOPTERIN-GUANINE DINUCLEOTIDE BIOSYNTHESIS ADAPTER PROTEIN"/>
    <property type="match status" value="1"/>
</dbReference>
<evidence type="ECO:0000313" key="3">
    <source>
        <dbReference type="Proteomes" id="UP000019364"/>
    </source>
</evidence>
<dbReference type="NCBIfam" id="TIGR00176">
    <property type="entry name" value="mobB"/>
    <property type="match status" value="1"/>
</dbReference>
<organism evidence="2 3">
    <name type="scientific">Paenibacillus pini JCM 16418</name>
    <dbReference type="NCBI Taxonomy" id="1236976"/>
    <lineage>
        <taxon>Bacteria</taxon>
        <taxon>Bacillati</taxon>
        <taxon>Bacillota</taxon>
        <taxon>Bacilli</taxon>
        <taxon>Bacillales</taxon>
        <taxon>Paenibacillaceae</taxon>
        <taxon>Paenibacillus</taxon>
    </lineage>
</organism>
<dbReference type="GO" id="GO:0005525">
    <property type="term" value="F:GTP binding"/>
    <property type="evidence" value="ECO:0007669"/>
    <property type="project" value="InterPro"/>
</dbReference>
<dbReference type="OrthoDB" id="9786803at2"/>
<keyword evidence="3" id="KW-1185">Reference proteome</keyword>
<dbReference type="GO" id="GO:0006777">
    <property type="term" value="P:Mo-molybdopterin cofactor biosynthetic process"/>
    <property type="evidence" value="ECO:0007669"/>
    <property type="project" value="InterPro"/>
</dbReference>
<proteinExistence type="predicted"/>
<dbReference type="Gene3D" id="3.40.50.300">
    <property type="entry name" value="P-loop containing nucleotide triphosphate hydrolases"/>
    <property type="match status" value="1"/>
</dbReference>
<feature type="domain" description="Molybdopterin-guanine dinucleotide biosynthesis protein B (MobB)" evidence="1">
    <location>
        <begin position="23"/>
        <end position="150"/>
    </location>
</feature>
<dbReference type="PANTHER" id="PTHR40072">
    <property type="entry name" value="MOLYBDOPTERIN-GUANINE DINUCLEOTIDE BIOSYNTHESIS ADAPTER PROTEIN-RELATED"/>
    <property type="match status" value="1"/>
</dbReference>
<evidence type="ECO:0000313" key="2">
    <source>
        <dbReference type="EMBL" id="GAF07484.1"/>
    </source>
</evidence>
<accession>W7YYG1</accession>
<sequence>MDRSTLHGSGLRTKQGKHAGPVICQVVGYKNSGKTTLTCSLIEWLTSSGFRVAVIKHDAHSFDVDHPGTDSYRQRAAGAQGVALVSSRRTAVMVERQTPLTELINGFEDYDFILIEGFKMESYPKIVMVRELDQLPLIQELTALRAIVTWLDKRDVSAHLSIEQKEAIPVFSKEQIEEVGTWLKLLYKQHE</sequence>
<dbReference type="RefSeq" id="WP_052020094.1">
    <property type="nucleotide sequence ID" value="NZ_BAVZ01000003.1"/>
</dbReference>